<dbReference type="RefSeq" id="WP_184748821.1">
    <property type="nucleotide sequence ID" value="NZ_JACHGJ010000014.1"/>
</dbReference>
<feature type="transmembrane region" description="Helical" evidence="1">
    <location>
        <begin position="7"/>
        <end position="33"/>
    </location>
</feature>
<sequence>MNKKLNTFLFLIVGTIVNIGIMLILLILFLYLIGFAFTAETSSQLVSALTLGAVMLSVVGSYLIYSQIIKFINKKWDLEKYIAPLFKRKR</sequence>
<comment type="caution">
    <text evidence="2">The sequence shown here is derived from an EMBL/GenBank/DDBJ whole genome shotgun (WGS) entry which is preliminary data.</text>
</comment>
<organism evidence="2 3">
    <name type="scientific">Spirochaeta isovalerica</name>
    <dbReference type="NCBI Taxonomy" id="150"/>
    <lineage>
        <taxon>Bacteria</taxon>
        <taxon>Pseudomonadati</taxon>
        <taxon>Spirochaetota</taxon>
        <taxon>Spirochaetia</taxon>
        <taxon>Spirochaetales</taxon>
        <taxon>Spirochaetaceae</taxon>
        <taxon>Spirochaeta</taxon>
    </lineage>
</organism>
<keyword evidence="3" id="KW-1185">Reference proteome</keyword>
<evidence type="ECO:0000313" key="3">
    <source>
        <dbReference type="Proteomes" id="UP000587760"/>
    </source>
</evidence>
<dbReference type="GO" id="GO:0008233">
    <property type="term" value="F:peptidase activity"/>
    <property type="evidence" value="ECO:0007669"/>
    <property type="project" value="UniProtKB-KW"/>
</dbReference>
<evidence type="ECO:0000256" key="1">
    <source>
        <dbReference type="SAM" id="Phobius"/>
    </source>
</evidence>
<dbReference type="Proteomes" id="UP000587760">
    <property type="component" value="Unassembled WGS sequence"/>
</dbReference>
<keyword evidence="1" id="KW-0472">Membrane</keyword>
<dbReference type="GO" id="GO:0006508">
    <property type="term" value="P:proteolysis"/>
    <property type="evidence" value="ECO:0007669"/>
    <property type="project" value="UniProtKB-KW"/>
</dbReference>
<dbReference type="AlphaFoldDB" id="A0A841RF16"/>
<keyword evidence="2" id="KW-0378">Hydrolase</keyword>
<feature type="transmembrane region" description="Helical" evidence="1">
    <location>
        <begin position="45"/>
        <end position="65"/>
    </location>
</feature>
<gene>
    <name evidence="2" type="ORF">HNR50_004284</name>
</gene>
<reference evidence="2 3" key="1">
    <citation type="submission" date="2020-08" db="EMBL/GenBank/DDBJ databases">
        <title>Genomic Encyclopedia of Type Strains, Phase IV (KMG-IV): sequencing the most valuable type-strain genomes for metagenomic binning, comparative biology and taxonomic classification.</title>
        <authorList>
            <person name="Goeker M."/>
        </authorList>
    </citation>
    <scope>NUCLEOTIDE SEQUENCE [LARGE SCALE GENOMIC DNA]</scope>
    <source>
        <strain evidence="2 3">DSM 2461</strain>
    </source>
</reference>
<keyword evidence="1" id="KW-1133">Transmembrane helix</keyword>
<proteinExistence type="predicted"/>
<name>A0A841RF16_9SPIO</name>
<keyword evidence="1" id="KW-0812">Transmembrane</keyword>
<dbReference type="EMBL" id="JACHGJ010000014">
    <property type="protein sequence ID" value="MBB6482583.1"/>
    <property type="molecule type" value="Genomic_DNA"/>
</dbReference>
<protein>
    <submittedName>
        <fullName evidence="2">Membrane protein implicated in regulation of membrane protease activity</fullName>
    </submittedName>
</protein>
<keyword evidence="2" id="KW-0645">Protease</keyword>
<accession>A0A841RF16</accession>
<evidence type="ECO:0000313" key="2">
    <source>
        <dbReference type="EMBL" id="MBB6482583.1"/>
    </source>
</evidence>